<reference evidence="1 2" key="1">
    <citation type="submission" date="2017-07" db="EMBL/GenBank/DDBJ databases">
        <authorList>
            <person name="Talla V."/>
            <person name="Backstrom N."/>
        </authorList>
    </citation>
    <scope>NUCLEOTIDE SEQUENCE [LARGE SCALE GENOMIC DNA]</scope>
</reference>
<accession>A0A5E4PYU0</accession>
<dbReference type="Proteomes" id="UP000324832">
    <property type="component" value="Unassembled WGS sequence"/>
</dbReference>
<protein>
    <submittedName>
        <fullName evidence="1">Uncharacterized protein</fullName>
    </submittedName>
</protein>
<dbReference type="AlphaFoldDB" id="A0A5E4PYU0"/>
<sequence length="122" mass="13829">MTTESAQKVTKTFNYSFPTCTNKDVFFKLEVPVDIPYDGSSGELVQRIIKMFRIPVFLEDGIIKNWEKSFKDNVLEYAEQKGSSDEEVFAAAYHKLVHSPALDTIMQVESSYANTVMSSAEQ</sequence>
<name>A0A5E4PYU0_9NEOP</name>
<keyword evidence="2" id="KW-1185">Reference proteome</keyword>
<dbReference type="EMBL" id="FZQP02000682">
    <property type="protein sequence ID" value="VVC90049.1"/>
    <property type="molecule type" value="Genomic_DNA"/>
</dbReference>
<dbReference type="GO" id="GO:0005737">
    <property type="term" value="C:cytoplasm"/>
    <property type="evidence" value="ECO:0007669"/>
    <property type="project" value="TreeGrafter"/>
</dbReference>
<evidence type="ECO:0000313" key="2">
    <source>
        <dbReference type="Proteomes" id="UP000324832"/>
    </source>
</evidence>
<gene>
    <name evidence="1" type="ORF">LSINAPIS_LOCUS3048</name>
</gene>
<dbReference type="Pfam" id="PF10154">
    <property type="entry name" value="Fy-3"/>
    <property type="match status" value="1"/>
</dbReference>
<evidence type="ECO:0000313" key="1">
    <source>
        <dbReference type="EMBL" id="VVC90049.1"/>
    </source>
</evidence>
<organism evidence="1 2">
    <name type="scientific">Leptidea sinapis</name>
    <dbReference type="NCBI Taxonomy" id="189913"/>
    <lineage>
        <taxon>Eukaryota</taxon>
        <taxon>Metazoa</taxon>
        <taxon>Ecdysozoa</taxon>
        <taxon>Arthropoda</taxon>
        <taxon>Hexapoda</taxon>
        <taxon>Insecta</taxon>
        <taxon>Pterygota</taxon>
        <taxon>Neoptera</taxon>
        <taxon>Endopterygota</taxon>
        <taxon>Lepidoptera</taxon>
        <taxon>Glossata</taxon>
        <taxon>Ditrysia</taxon>
        <taxon>Papilionoidea</taxon>
        <taxon>Pieridae</taxon>
        <taxon>Dismorphiinae</taxon>
        <taxon>Leptidea</taxon>
    </lineage>
</organism>
<proteinExistence type="predicted"/>
<dbReference type="InterPro" id="IPR019311">
    <property type="entry name" value="Fy-3"/>
</dbReference>
<dbReference type="PANTHER" id="PTHR16525:SF0">
    <property type="entry name" value="PROTEIN C12ORF4"/>
    <property type="match status" value="1"/>
</dbReference>
<dbReference type="PANTHER" id="PTHR16525">
    <property type="entry name" value="PROTEIN C12ORF4"/>
    <property type="match status" value="1"/>
</dbReference>